<proteinExistence type="predicted"/>
<evidence type="ECO:0000313" key="1">
    <source>
        <dbReference type="EMBL" id="QHT32734.1"/>
    </source>
</evidence>
<organism evidence="1">
    <name type="scientific">viral metagenome</name>
    <dbReference type="NCBI Taxonomy" id="1070528"/>
    <lineage>
        <taxon>unclassified sequences</taxon>
        <taxon>metagenomes</taxon>
        <taxon>organismal metagenomes</taxon>
    </lineage>
</organism>
<name>A0A6C0EU71_9ZZZZ</name>
<dbReference type="EMBL" id="MN738947">
    <property type="protein sequence ID" value="QHT32734.1"/>
    <property type="molecule type" value="Genomic_DNA"/>
</dbReference>
<accession>A0A6C0EU71</accession>
<dbReference type="AlphaFoldDB" id="A0A6C0EU71"/>
<protein>
    <submittedName>
        <fullName evidence="1">Uncharacterized protein</fullName>
    </submittedName>
</protein>
<sequence length="224" mass="26162">MRATANMKKNETLSLAKRPDPVKIYIDKYYPKAILSKINELDDYFKCTTNYTRLLSSSGIFQIENNKLYKLKPMDKPIVTIKKYCEDYELPEYFQEINLLVDASLQEKETIYSQIPYEHITSNIVSFHYSCQGLIDNHNNAKNIYNEGIDNTAQKKQRNKETKLTLVVEGEYDDSIRLQNGTPLQTTPNKYSHFIPTNVYFLATEDIENYLIKQDIIEFLSVLI</sequence>
<reference evidence="1" key="1">
    <citation type="journal article" date="2020" name="Nature">
        <title>Giant virus diversity and host interactions through global metagenomics.</title>
        <authorList>
            <person name="Schulz F."/>
            <person name="Roux S."/>
            <person name="Paez-Espino D."/>
            <person name="Jungbluth S."/>
            <person name="Walsh D.A."/>
            <person name="Denef V.J."/>
            <person name="McMahon K.D."/>
            <person name="Konstantinidis K.T."/>
            <person name="Eloe-Fadrosh E.A."/>
            <person name="Kyrpides N.C."/>
            <person name="Woyke T."/>
        </authorList>
    </citation>
    <scope>NUCLEOTIDE SEQUENCE</scope>
    <source>
        <strain evidence="1">GVMAG-M-3300009161-30</strain>
    </source>
</reference>